<dbReference type="Proteomes" id="UP000326678">
    <property type="component" value="Chromosome Gxm1"/>
</dbReference>
<evidence type="ECO:0000313" key="9">
    <source>
        <dbReference type="EMBL" id="QFS51281.1"/>
    </source>
</evidence>
<dbReference type="EMBL" id="CP045226">
    <property type="protein sequence ID" value="QFS42618.1"/>
    <property type="molecule type" value="Genomic_DNA"/>
</dbReference>
<keyword evidence="5" id="KW-0812">Transmembrane</keyword>
<evidence type="ECO:0000259" key="6">
    <source>
        <dbReference type="Pfam" id="PF01609"/>
    </source>
</evidence>
<dbReference type="Pfam" id="PF01609">
    <property type="entry name" value="DDE_Tnp_1"/>
    <property type="match status" value="1"/>
</dbReference>
<evidence type="ECO:0000256" key="1">
    <source>
        <dbReference type="ARBA" id="ARBA00010075"/>
    </source>
</evidence>
<gene>
    <name evidence="7" type="ORF">GXM_00091</name>
    <name evidence="8" type="ORF">GXM_08065</name>
    <name evidence="9" type="ORF">GXM_08775</name>
    <name evidence="10" type="ORF">GXM_08863</name>
</gene>
<dbReference type="Proteomes" id="UP000326678">
    <property type="component" value="Chromosome Gxm2"/>
</dbReference>
<evidence type="ECO:0000313" key="11">
    <source>
        <dbReference type="Proteomes" id="UP000326678"/>
    </source>
</evidence>
<dbReference type="GO" id="GO:0004803">
    <property type="term" value="F:transposase activity"/>
    <property type="evidence" value="ECO:0007669"/>
    <property type="project" value="InterPro"/>
</dbReference>
<keyword evidence="2" id="KW-0815">Transposition</keyword>
<dbReference type="GO" id="GO:0006313">
    <property type="term" value="P:DNA transposition"/>
    <property type="evidence" value="ECO:0007669"/>
    <property type="project" value="InterPro"/>
</dbReference>
<organism evidence="7 11">
    <name type="scientific">Nostoc sphaeroides CCNUC1</name>
    <dbReference type="NCBI Taxonomy" id="2653204"/>
    <lineage>
        <taxon>Bacteria</taxon>
        <taxon>Bacillati</taxon>
        <taxon>Cyanobacteriota</taxon>
        <taxon>Cyanophyceae</taxon>
        <taxon>Nostocales</taxon>
        <taxon>Nostocaceae</taxon>
        <taxon>Nostoc</taxon>
    </lineage>
</organism>
<evidence type="ECO:0000256" key="5">
    <source>
        <dbReference type="SAM" id="Phobius"/>
    </source>
</evidence>
<feature type="transmembrane region" description="Helical" evidence="5">
    <location>
        <begin position="53"/>
        <end position="71"/>
    </location>
</feature>
<dbReference type="PANTHER" id="PTHR33258">
    <property type="entry name" value="TRANSPOSASE INSL FOR INSERTION SEQUENCE ELEMENT IS186A-RELATED"/>
    <property type="match status" value="1"/>
</dbReference>
<sequence>MTTSRKTNRDHAKKKQRPMVEDQVIAEQLERLLTPAITNQENYYRKLGLRERILNLPLMMAAVLTLLWRDVAGVRELTRMLARDGFLWCNPTQVSQQALSQRFLTFPYSLLEKVFKDLLPSLRTAWHSRNKRTLPESIQFTLSKFEKIWIVDGSTLEALFRKLQSLEEAHYGQLAGKMSTVIDLMTRLPVEIWFEENPKASDTKLEENILNIVTENTLLLLDRGFYHFHFWHQLIENKVDFITRIKKGAAIKVEQVFTESYGLRDRKIRLGSGTNKTPFIILRLVEVRSGKTWHSYLTSVLDPNVLPPYVVADLYRRRWRIEDAFNTVKRLLGLSYLWTGSINGIKLQLWATWLFYAVLVDLGDAVADELSLPFDDISLEMIYRGLYHFTTAHQKGKATDPIKYFADPQNRDLGIIKQRRKPNVKLIVAPFPDLQRGSDQFFFNNSLKAS</sequence>
<evidence type="ECO:0000256" key="3">
    <source>
        <dbReference type="ARBA" id="ARBA00023125"/>
    </source>
</evidence>
<protein>
    <submittedName>
        <fullName evidence="7 10">Transposase</fullName>
    </submittedName>
</protein>
<keyword evidence="11" id="KW-1185">Reference proteome</keyword>
<keyword evidence="5" id="KW-0472">Membrane</keyword>
<proteinExistence type="inferred from homology"/>
<dbReference type="KEGG" id="nsh:GXM_08775"/>
<keyword evidence="5" id="KW-1133">Transmembrane helix</keyword>
<dbReference type="KEGG" id="nsh:GXM_08065"/>
<dbReference type="AlphaFoldDB" id="A0A5P8VQA2"/>
<reference evidence="7 11" key="1">
    <citation type="submission" date="2019-10" db="EMBL/GenBank/DDBJ databases">
        <title>Genomic and transcriptomic insights into the perfect genentic adaptation of a filamentous nitrogen-fixing cyanobacterium to rice fields.</title>
        <authorList>
            <person name="Chen Z."/>
        </authorList>
    </citation>
    <scope>NUCLEOTIDE SEQUENCE [LARGE SCALE GENOMIC DNA]</scope>
    <source>
        <strain evidence="7">CCNUC1</strain>
    </source>
</reference>
<evidence type="ECO:0000313" key="8">
    <source>
        <dbReference type="EMBL" id="QFS50571.1"/>
    </source>
</evidence>
<dbReference type="EMBL" id="CP045227">
    <property type="protein sequence ID" value="QFS51369.1"/>
    <property type="molecule type" value="Genomic_DNA"/>
</dbReference>
<dbReference type="InterPro" id="IPR012337">
    <property type="entry name" value="RNaseH-like_sf"/>
</dbReference>
<dbReference type="EMBL" id="CP045227">
    <property type="protein sequence ID" value="QFS51281.1"/>
    <property type="molecule type" value="Genomic_DNA"/>
</dbReference>
<feature type="domain" description="Transposase IS4-like" evidence="6">
    <location>
        <begin position="146"/>
        <end position="351"/>
    </location>
</feature>
<dbReference type="EMBL" id="CP045227">
    <property type="protein sequence ID" value="QFS50571.1"/>
    <property type="molecule type" value="Genomic_DNA"/>
</dbReference>
<dbReference type="KEGG" id="nsh:GXM_00091"/>
<dbReference type="KEGG" id="nsh:GXM_08863"/>
<dbReference type="GO" id="GO:0003677">
    <property type="term" value="F:DNA binding"/>
    <property type="evidence" value="ECO:0007669"/>
    <property type="project" value="UniProtKB-KW"/>
</dbReference>
<comment type="similarity">
    <text evidence="1">Belongs to the transposase 11 family.</text>
</comment>
<dbReference type="NCBIfam" id="NF033592">
    <property type="entry name" value="transpos_IS4_1"/>
    <property type="match status" value="1"/>
</dbReference>
<dbReference type="SUPFAM" id="SSF53098">
    <property type="entry name" value="Ribonuclease H-like"/>
    <property type="match status" value="1"/>
</dbReference>
<evidence type="ECO:0000313" key="7">
    <source>
        <dbReference type="EMBL" id="QFS42618.1"/>
    </source>
</evidence>
<accession>A0A5P8VQA2</accession>
<name>A0A5P8VQA2_9NOSO</name>
<dbReference type="InterPro" id="IPR047952">
    <property type="entry name" value="Transpos_IS4"/>
</dbReference>
<evidence type="ECO:0000256" key="4">
    <source>
        <dbReference type="ARBA" id="ARBA00023172"/>
    </source>
</evidence>
<keyword evidence="3" id="KW-0238">DNA-binding</keyword>
<evidence type="ECO:0000313" key="10">
    <source>
        <dbReference type="EMBL" id="QFS51369.1"/>
    </source>
</evidence>
<evidence type="ECO:0000256" key="2">
    <source>
        <dbReference type="ARBA" id="ARBA00022578"/>
    </source>
</evidence>
<dbReference type="InterPro" id="IPR002559">
    <property type="entry name" value="Transposase_11"/>
</dbReference>
<keyword evidence="4" id="KW-0233">DNA recombination</keyword>
<dbReference type="PANTHER" id="PTHR33258:SF1">
    <property type="entry name" value="TRANSPOSASE INSL FOR INSERTION SEQUENCE ELEMENT IS186A-RELATED"/>
    <property type="match status" value="1"/>
</dbReference>